<dbReference type="InterPro" id="IPR004276">
    <property type="entry name" value="GlycoTrans_28_N"/>
</dbReference>
<dbReference type="STRING" id="1442368.A0A0D2DDF0"/>
<dbReference type="AlphaFoldDB" id="A0A0D2DDF0"/>
<dbReference type="GeneID" id="25309934"/>
<dbReference type="SUPFAM" id="SSF53756">
    <property type="entry name" value="UDP-Glycosyltransferase/glycogen phosphorylase"/>
    <property type="match status" value="1"/>
</dbReference>
<dbReference type="Gene3D" id="3.40.50.2000">
    <property type="entry name" value="Glycogen Phosphorylase B"/>
    <property type="match status" value="2"/>
</dbReference>
<dbReference type="FunFam" id="3.40.50.2000:FF:000009">
    <property type="entry name" value="Sterol 3-beta-glucosyltransferase UGT80A2"/>
    <property type="match status" value="1"/>
</dbReference>
<feature type="domain" description="Erythromycin biosynthesis protein CIII-like C-terminal" evidence="5">
    <location>
        <begin position="413"/>
        <end position="503"/>
    </location>
</feature>
<keyword evidence="2" id="KW-0443">Lipid metabolism</keyword>
<dbReference type="VEuPathDB" id="FungiDB:Z517_10444"/>
<feature type="region of interest" description="Disordered" evidence="3">
    <location>
        <begin position="1"/>
        <end position="31"/>
    </location>
</feature>
<evidence type="ECO:0000256" key="2">
    <source>
        <dbReference type="ARBA" id="ARBA00023098"/>
    </source>
</evidence>
<keyword evidence="1" id="KW-0808">Transferase</keyword>
<dbReference type="CDD" id="cd03784">
    <property type="entry name" value="GT1_Gtf-like"/>
    <property type="match status" value="1"/>
</dbReference>
<dbReference type="RefSeq" id="XP_013279509.1">
    <property type="nucleotide sequence ID" value="XM_013424055.1"/>
</dbReference>
<dbReference type="GO" id="GO:0006629">
    <property type="term" value="P:lipid metabolic process"/>
    <property type="evidence" value="ECO:0007669"/>
    <property type="project" value="UniProtKB-KW"/>
</dbReference>
<evidence type="ECO:0000259" key="4">
    <source>
        <dbReference type="Pfam" id="PF03033"/>
    </source>
</evidence>
<evidence type="ECO:0000313" key="6">
    <source>
        <dbReference type="EMBL" id="KIW75701.1"/>
    </source>
</evidence>
<reference evidence="6 7" key="1">
    <citation type="submission" date="2015-01" db="EMBL/GenBank/DDBJ databases">
        <title>The Genome Sequence of Fonsecaea pedrosoi CBS 271.37.</title>
        <authorList>
            <consortium name="The Broad Institute Genomics Platform"/>
            <person name="Cuomo C."/>
            <person name="de Hoog S."/>
            <person name="Gorbushina A."/>
            <person name="Stielow B."/>
            <person name="Teixiera M."/>
            <person name="Abouelleil A."/>
            <person name="Chapman S.B."/>
            <person name="Priest M."/>
            <person name="Young S.K."/>
            <person name="Wortman J."/>
            <person name="Nusbaum C."/>
            <person name="Birren B."/>
        </authorList>
    </citation>
    <scope>NUCLEOTIDE SEQUENCE [LARGE SCALE GENOMIC DNA]</scope>
    <source>
        <strain evidence="6 7">CBS 271.37</strain>
    </source>
</reference>
<dbReference type="EMBL" id="KN846975">
    <property type="protein sequence ID" value="KIW75701.1"/>
    <property type="molecule type" value="Genomic_DNA"/>
</dbReference>
<feature type="region of interest" description="Disordered" evidence="3">
    <location>
        <begin position="730"/>
        <end position="804"/>
    </location>
</feature>
<evidence type="ECO:0000313" key="7">
    <source>
        <dbReference type="Proteomes" id="UP000053029"/>
    </source>
</evidence>
<keyword evidence="7" id="KW-1185">Reference proteome</keyword>
<dbReference type="HOGENOM" id="CLU_000537_1_1_1"/>
<dbReference type="Pfam" id="PF06722">
    <property type="entry name" value="EryCIII-like_C"/>
    <property type="match status" value="1"/>
</dbReference>
<evidence type="ECO:0000256" key="3">
    <source>
        <dbReference type="SAM" id="MobiDB-lite"/>
    </source>
</evidence>
<evidence type="ECO:0000256" key="1">
    <source>
        <dbReference type="ARBA" id="ARBA00022679"/>
    </source>
</evidence>
<dbReference type="PANTHER" id="PTHR48050">
    <property type="entry name" value="STEROL 3-BETA-GLUCOSYLTRANSFERASE"/>
    <property type="match status" value="1"/>
</dbReference>
<gene>
    <name evidence="6" type="ORF">Z517_10444</name>
</gene>
<protein>
    <recommendedName>
        <fullName evidence="8">Glycosyltransferase family 28 N-terminal domain-containing protein</fullName>
    </recommendedName>
</protein>
<feature type="compositionally biased region" description="Polar residues" evidence="3">
    <location>
        <begin position="772"/>
        <end position="804"/>
    </location>
</feature>
<dbReference type="InterPro" id="IPR002213">
    <property type="entry name" value="UDP_glucos_trans"/>
</dbReference>
<evidence type="ECO:0000259" key="5">
    <source>
        <dbReference type="Pfam" id="PF06722"/>
    </source>
</evidence>
<dbReference type="GO" id="GO:0005975">
    <property type="term" value="P:carbohydrate metabolic process"/>
    <property type="evidence" value="ECO:0007669"/>
    <property type="project" value="InterPro"/>
</dbReference>
<organism evidence="6 7">
    <name type="scientific">Fonsecaea pedrosoi CBS 271.37</name>
    <dbReference type="NCBI Taxonomy" id="1442368"/>
    <lineage>
        <taxon>Eukaryota</taxon>
        <taxon>Fungi</taxon>
        <taxon>Dikarya</taxon>
        <taxon>Ascomycota</taxon>
        <taxon>Pezizomycotina</taxon>
        <taxon>Eurotiomycetes</taxon>
        <taxon>Chaetothyriomycetidae</taxon>
        <taxon>Chaetothyriales</taxon>
        <taxon>Herpotrichiellaceae</taxon>
        <taxon>Fonsecaea</taxon>
    </lineage>
</organism>
<sequence>MSSDVKKQPPAPDAAANLEEQRDGVTTQTKVGDDGRVNITIQEINELLAQQIEQLQLSRIQEGLAAPPQTAHSLLEASHRPSRIPPPLNVVVQVVGSRGDVQPFVALGLVLKKQYGHRVRLATHGTFKKFVEENGLEFFDIGGDPAELMAFMVKNPGLIPGMKSIKEGDVGKRRRGMAEILQGCWRSCADFDEVNADEETVSAAAPKKQPFVAHAIIANPPSFAHIHCAEKLGIPLHLMFTMPWSPTREFPQPIANIKSSKASGSMTNEMSYTLVDMMTWEGLGDITNNFRTETLGLRMLSQAAATDMLHRLRIPYTYCWSPALIPKPKDWGPHITIAGFYFLSLASNYQPDPTLAEFLAAGPPPVYIGFGSIVVDDPNAMTKLIFDAVKKTGQRALVSKGWGGLGGDDMGKPDNVYMLGNVPHDWLFQHVSCVVHHGGAGTTAAGIALGRPTVIVPFFGDQPFWGAMVARAGAGPMPVPYKELTADRLADAILEALKPETLERARELGERIKEEKGTEVGAASFHAQMDLDRLRCMLAPSRPAVWSVRTKGSNTEDLRLSAFAATVLGNEGLLDVNQLTIYRPCEYPVEFGSISSHVVGPNPMLSTVGSITSRIVHAPINIAKAWAGVVYEPYKGAKSHGWKGFGKGLGRGIGNLLFSPRGLVVGHATFGVRVLYEVIKKKLNGDPTLSYILATRYVEGFEAVGKATEEEKVEVIRKWNEMKPELKMVDTRSSVVSGSSDKGESDSILSKFTSNSSSKSAKLGRRGKKDQNILTQTPSEASSSRHSNPTTSTQGDGNETQASG</sequence>
<proteinExistence type="predicted"/>
<dbReference type="Proteomes" id="UP000053029">
    <property type="component" value="Unassembled WGS sequence"/>
</dbReference>
<name>A0A0D2DDF0_9EURO</name>
<dbReference type="FunFam" id="3.40.50.2000:FF:000100">
    <property type="entry name" value="Glycosyltransferase family 1 protein"/>
    <property type="match status" value="1"/>
</dbReference>
<dbReference type="GO" id="GO:0016906">
    <property type="term" value="F:sterol 3-beta-glucosyltransferase activity"/>
    <property type="evidence" value="ECO:0007669"/>
    <property type="project" value="UniProtKB-ARBA"/>
</dbReference>
<accession>A0A0D2DDF0</accession>
<feature type="compositionally biased region" description="Low complexity" evidence="3">
    <location>
        <begin position="747"/>
        <end position="761"/>
    </location>
</feature>
<feature type="domain" description="Glycosyltransferase family 28 N-terminal" evidence="4">
    <location>
        <begin position="90"/>
        <end position="250"/>
    </location>
</feature>
<dbReference type="Pfam" id="PF03033">
    <property type="entry name" value="Glyco_transf_28"/>
    <property type="match status" value="1"/>
</dbReference>
<dbReference type="InterPro" id="IPR010610">
    <property type="entry name" value="EryCIII-like_C"/>
</dbReference>
<dbReference type="PANTHER" id="PTHR48050:SF13">
    <property type="entry name" value="STEROL 3-BETA-GLUCOSYLTRANSFERASE UGT80A2"/>
    <property type="match status" value="1"/>
</dbReference>
<evidence type="ECO:0008006" key="8">
    <source>
        <dbReference type="Google" id="ProtNLM"/>
    </source>
</evidence>
<dbReference type="InterPro" id="IPR050426">
    <property type="entry name" value="Glycosyltransferase_28"/>
</dbReference>
<dbReference type="OrthoDB" id="5835829at2759"/>
<feature type="compositionally biased region" description="Polar residues" evidence="3">
    <location>
        <begin position="731"/>
        <end position="740"/>
    </location>
</feature>